<keyword evidence="2" id="KW-0808">Transferase</keyword>
<dbReference type="PANTHER" id="PTHR12526">
    <property type="entry name" value="GLYCOSYLTRANSFERASE"/>
    <property type="match status" value="1"/>
</dbReference>
<reference evidence="2" key="1">
    <citation type="journal article" date="2019" name="Int. J. Food Microbiol.">
        <title>Developing a novel molecular serotyping system based on capsular polysaccharide synthesis gene clusters of Vibrio parahaemolyticus.</title>
        <authorList>
            <person name="Pang Y."/>
            <person name="Guo X."/>
            <person name="Tian X."/>
            <person name="Liu F."/>
            <person name="Wang L."/>
            <person name="Wu J."/>
            <person name="Zhang S."/>
            <person name="Li S."/>
            <person name="Liu B."/>
        </authorList>
    </citation>
    <scope>NUCLEOTIDE SEQUENCE</scope>
    <source>
        <strain evidence="2">G2874</strain>
    </source>
</reference>
<dbReference type="Pfam" id="PF00534">
    <property type="entry name" value="Glycos_transf_1"/>
    <property type="match status" value="1"/>
</dbReference>
<dbReference type="InterPro" id="IPR001296">
    <property type="entry name" value="Glyco_trans_1"/>
</dbReference>
<dbReference type="CDD" id="cd03801">
    <property type="entry name" value="GT4_PimA-like"/>
    <property type="match status" value="1"/>
</dbReference>
<dbReference type="RefSeq" id="WP_015296154.1">
    <property type="nucleotide sequence ID" value="NZ_JAHQCP010000004.1"/>
</dbReference>
<evidence type="ECO:0000259" key="1">
    <source>
        <dbReference type="Pfam" id="PF00534"/>
    </source>
</evidence>
<protein>
    <submittedName>
        <fullName evidence="2">Group 1 glycosyl transferase</fullName>
    </submittedName>
</protein>
<organism evidence="2">
    <name type="scientific">Vibrio parahaemolyticus</name>
    <dbReference type="NCBI Taxonomy" id="670"/>
    <lineage>
        <taxon>Bacteria</taxon>
        <taxon>Pseudomonadati</taxon>
        <taxon>Pseudomonadota</taxon>
        <taxon>Gammaproteobacteria</taxon>
        <taxon>Vibrionales</taxon>
        <taxon>Vibrionaceae</taxon>
        <taxon>Vibrio</taxon>
    </lineage>
</organism>
<dbReference type="GO" id="GO:1901135">
    <property type="term" value="P:carbohydrate derivative metabolic process"/>
    <property type="evidence" value="ECO:0007669"/>
    <property type="project" value="UniProtKB-ARBA"/>
</dbReference>
<name>A0A5Q5AWZ2_VIBPH</name>
<proteinExistence type="predicted"/>
<dbReference type="GO" id="GO:0016757">
    <property type="term" value="F:glycosyltransferase activity"/>
    <property type="evidence" value="ECO:0007669"/>
    <property type="project" value="InterPro"/>
</dbReference>
<dbReference type="PANTHER" id="PTHR12526:SF630">
    <property type="entry name" value="GLYCOSYLTRANSFERASE"/>
    <property type="match status" value="1"/>
</dbReference>
<dbReference type="EMBL" id="MK455081">
    <property type="protein sequence ID" value="QEQ70705.1"/>
    <property type="molecule type" value="Genomic_DNA"/>
</dbReference>
<dbReference type="AlphaFoldDB" id="A0A5Q5AWZ2"/>
<dbReference type="Gene3D" id="3.40.50.2000">
    <property type="entry name" value="Glycogen Phosphorylase B"/>
    <property type="match status" value="2"/>
</dbReference>
<sequence>MSNKEVVMVGPLPMPLTGQSSAFKYFVENYKFKKSVFNYSFSKESTFSFLVKSGFFILKFISYIIFNRCRIQSVYLTTSRTSSGFIRDFFVINSCKLLGIPVVNHLHGADFVSFRNRTLFLKPFIDFTYRNINCSIVLSESMKKQYDLYSGMRLEIVSNFFEEPCVKFEKKSTYGVLDILYLSNIIYSKGIFHLIDAVKQLNENGYKVMLNIAGSPMGDEYMSAQDAATLFYDKTKGVDFIKYHGVALNSEKDKLLINADVFCLPSFYKTEAQPISIIEAMASGCLIITTKHNYLTDLVSNNEGLVIEPESVAEIKNALVFAIENPKVLNEVSNHNKTYAIEKYSSSNYLERLSEIVTGRL</sequence>
<accession>A0A5Q5AWZ2</accession>
<evidence type="ECO:0000313" key="2">
    <source>
        <dbReference type="EMBL" id="QEQ70705.1"/>
    </source>
</evidence>
<dbReference type="SUPFAM" id="SSF53756">
    <property type="entry name" value="UDP-Glycosyltransferase/glycogen phosphorylase"/>
    <property type="match status" value="1"/>
</dbReference>
<feature type="domain" description="Glycosyl transferase family 1" evidence="1">
    <location>
        <begin position="178"/>
        <end position="336"/>
    </location>
</feature>